<evidence type="ECO:0000256" key="6">
    <source>
        <dbReference type="ARBA" id="ARBA00022729"/>
    </source>
</evidence>
<evidence type="ECO:0000256" key="1">
    <source>
        <dbReference type="ARBA" id="ARBA00004196"/>
    </source>
</evidence>
<evidence type="ECO:0000313" key="11">
    <source>
        <dbReference type="EMBL" id="HJD97055.1"/>
    </source>
</evidence>
<evidence type="ECO:0000256" key="8">
    <source>
        <dbReference type="ARBA" id="ARBA00023002"/>
    </source>
</evidence>
<gene>
    <name evidence="11" type="ORF">K8W16_05365</name>
</gene>
<comment type="catalytic activity">
    <reaction evidence="10">
        <text>6 Fe(III)-[cytochrome c] + NH4(+) + 2 H2O = 6 Fe(II)-[cytochrome c] + nitrite + 8 H(+)</text>
        <dbReference type="Rhea" id="RHEA:13089"/>
        <dbReference type="Rhea" id="RHEA-COMP:10350"/>
        <dbReference type="Rhea" id="RHEA-COMP:14399"/>
        <dbReference type="ChEBI" id="CHEBI:15377"/>
        <dbReference type="ChEBI" id="CHEBI:15378"/>
        <dbReference type="ChEBI" id="CHEBI:16301"/>
        <dbReference type="ChEBI" id="CHEBI:28938"/>
        <dbReference type="ChEBI" id="CHEBI:29033"/>
        <dbReference type="ChEBI" id="CHEBI:29034"/>
        <dbReference type="EC" id="1.7.2.2"/>
    </reaction>
</comment>
<accession>A0A921DQY4</accession>
<sequence>MNKTTMLTTGAVLVCSLFLAGCEDDTYAVKTPVYDSGLPANTLKASEFEKAFPLQYASYRQNDESSVMTEYKGSVNFRKNDGVNPLPKGFKAAQPYLKNLWLGYPFMYEYNEARGHTYAVKDILDIDRINRYAPDGKGNMPTTCWNCKVPNISQWVAAEGDGVWSRDFNDYRTKVDVMNESISCATCHDTTNMELQLYSIPLKDWLARSGKDWATLSRNEKRSLVCGQCHVEYYFTHKDNGPAGKPVFPWDNGFDPEDMYEYYNTHGANNGPFTDFVHAVSGVNIIKAQHPEYETWQNGPHGAAGVSCADCHMPYKKQDGKKYSSHWWTSPLKDPELTACRTCHSDKTPEHLRARVHDIQEKTYRQLLKAQERSVKAHEAVRLANEFEGARNARYEELMAMAKENVRKGQFFWDLISAENSVGFHNPAKALDTLMSSTEYSQKAIDLCLEATNAQIAANLAGDIKDIVPPILELSRKLQQDAEFMNSHKWLTYLPVLPKAEQVWEGNKRIR</sequence>
<comment type="subcellular location">
    <subcellularLocation>
        <location evidence="1">Cell envelope</location>
    </subcellularLocation>
</comment>
<dbReference type="PANTHER" id="PTHR30633">
    <property type="entry name" value="CYTOCHROME C-552 RESPIRATORY NITRITE REDUCTASE"/>
    <property type="match status" value="1"/>
</dbReference>
<dbReference type="Gene3D" id="1.10.1130.10">
    <property type="entry name" value="Flavocytochrome C3, Chain A"/>
    <property type="match status" value="1"/>
</dbReference>
<dbReference type="PROSITE" id="PS51257">
    <property type="entry name" value="PROKAR_LIPOPROTEIN"/>
    <property type="match status" value="1"/>
</dbReference>
<dbReference type="InterPro" id="IPR036280">
    <property type="entry name" value="Multihaem_cyt_sf"/>
</dbReference>
<evidence type="ECO:0000256" key="7">
    <source>
        <dbReference type="ARBA" id="ARBA00022837"/>
    </source>
</evidence>
<keyword evidence="8" id="KW-0560">Oxidoreductase</keyword>
<reference evidence="11" key="1">
    <citation type="journal article" date="2021" name="PeerJ">
        <title>Extensive microbial diversity within the chicken gut microbiome revealed by metagenomics and culture.</title>
        <authorList>
            <person name="Gilroy R."/>
            <person name="Ravi A."/>
            <person name="Getino M."/>
            <person name="Pursley I."/>
            <person name="Horton D.L."/>
            <person name="Alikhan N.F."/>
            <person name="Baker D."/>
            <person name="Gharbi K."/>
            <person name="Hall N."/>
            <person name="Watson M."/>
            <person name="Adriaenssens E.M."/>
            <person name="Foster-Nyarko E."/>
            <person name="Jarju S."/>
            <person name="Secka A."/>
            <person name="Antonio M."/>
            <person name="Oren A."/>
            <person name="Chaudhuri R.R."/>
            <person name="La Ragione R."/>
            <person name="Hildebrand F."/>
            <person name="Pallen M.J."/>
        </authorList>
    </citation>
    <scope>NUCLEOTIDE SEQUENCE</scope>
    <source>
        <strain evidence="11">ChiGjej2B2-19336</strain>
    </source>
</reference>
<protein>
    <recommendedName>
        <fullName evidence="3">nitrite reductase (cytochrome; ammonia-forming)</fullName>
        <ecNumber evidence="3">1.7.2.2</ecNumber>
    </recommendedName>
</protein>
<dbReference type="CDD" id="cd00548">
    <property type="entry name" value="NrfA-like"/>
    <property type="match status" value="1"/>
</dbReference>
<evidence type="ECO:0000256" key="4">
    <source>
        <dbReference type="ARBA" id="ARBA00022617"/>
    </source>
</evidence>
<keyword evidence="9" id="KW-0408">Iron</keyword>
<organism evidence="11 12">
    <name type="scientific">Mailhella massiliensis</name>
    <dbReference type="NCBI Taxonomy" id="1903261"/>
    <lineage>
        <taxon>Bacteria</taxon>
        <taxon>Pseudomonadati</taxon>
        <taxon>Thermodesulfobacteriota</taxon>
        <taxon>Desulfovibrionia</taxon>
        <taxon>Desulfovibrionales</taxon>
        <taxon>Desulfovibrionaceae</taxon>
        <taxon>Mailhella</taxon>
    </lineage>
</organism>
<evidence type="ECO:0000256" key="10">
    <source>
        <dbReference type="ARBA" id="ARBA00049131"/>
    </source>
</evidence>
<reference evidence="11" key="2">
    <citation type="submission" date="2021-09" db="EMBL/GenBank/DDBJ databases">
        <authorList>
            <person name="Gilroy R."/>
        </authorList>
    </citation>
    <scope>NUCLEOTIDE SEQUENCE</scope>
    <source>
        <strain evidence="11">ChiGjej2B2-19336</strain>
    </source>
</reference>
<dbReference type="AlphaFoldDB" id="A0A921DQY4"/>
<evidence type="ECO:0000256" key="3">
    <source>
        <dbReference type="ARBA" id="ARBA00011887"/>
    </source>
</evidence>
<dbReference type="GO" id="GO:0042279">
    <property type="term" value="F:nitrite reductase (cytochrome, ammonia-forming) activity"/>
    <property type="evidence" value="ECO:0007669"/>
    <property type="project" value="UniProtKB-EC"/>
</dbReference>
<dbReference type="EMBL" id="DYZA01000101">
    <property type="protein sequence ID" value="HJD97055.1"/>
    <property type="molecule type" value="Genomic_DNA"/>
</dbReference>
<evidence type="ECO:0000256" key="2">
    <source>
        <dbReference type="ARBA" id="ARBA00009288"/>
    </source>
</evidence>
<dbReference type="Proteomes" id="UP000698963">
    <property type="component" value="Unassembled WGS sequence"/>
</dbReference>
<proteinExistence type="inferred from homology"/>
<dbReference type="PIRSF" id="PIRSF000243">
    <property type="entry name" value="Cyt_c552"/>
    <property type="match status" value="1"/>
</dbReference>
<evidence type="ECO:0000313" key="12">
    <source>
        <dbReference type="Proteomes" id="UP000698963"/>
    </source>
</evidence>
<dbReference type="PANTHER" id="PTHR30633:SF0">
    <property type="entry name" value="CYTOCHROME C-552"/>
    <property type="match status" value="1"/>
</dbReference>
<evidence type="ECO:0000256" key="5">
    <source>
        <dbReference type="ARBA" id="ARBA00022723"/>
    </source>
</evidence>
<dbReference type="SUPFAM" id="SSF48695">
    <property type="entry name" value="Multiheme cytochromes"/>
    <property type="match status" value="1"/>
</dbReference>
<dbReference type="GO" id="GO:0046872">
    <property type="term" value="F:metal ion binding"/>
    <property type="evidence" value="ECO:0007669"/>
    <property type="project" value="UniProtKB-KW"/>
</dbReference>
<keyword evidence="5" id="KW-0479">Metal-binding</keyword>
<comment type="similarity">
    <text evidence="2">Belongs to the cytochrome c-552 family.</text>
</comment>
<dbReference type="InterPro" id="IPR003321">
    <property type="entry name" value="Cyt_c552"/>
</dbReference>
<comment type="caution">
    <text evidence="11">The sequence shown here is derived from an EMBL/GenBank/DDBJ whole genome shotgun (WGS) entry which is preliminary data.</text>
</comment>
<dbReference type="GO" id="GO:0019645">
    <property type="term" value="P:anaerobic electron transport chain"/>
    <property type="evidence" value="ECO:0007669"/>
    <property type="project" value="TreeGrafter"/>
</dbReference>
<name>A0A921DQY4_9BACT</name>
<dbReference type="Pfam" id="PF02335">
    <property type="entry name" value="Cytochrom_C552"/>
    <property type="match status" value="1"/>
</dbReference>
<dbReference type="GO" id="GO:0030288">
    <property type="term" value="C:outer membrane-bounded periplasmic space"/>
    <property type="evidence" value="ECO:0007669"/>
    <property type="project" value="TreeGrafter"/>
</dbReference>
<keyword evidence="6" id="KW-0732">Signal</keyword>
<dbReference type="EC" id="1.7.2.2" evidence="3"/>
<evidence type="ECO:0000256" key="9">
    <source>
        <dbReference type="ARBA" id="ARBA00023004"/>
    </source>
</evidence>
<dbReference type="RefSeq" id="WP_304121861.1">
    <property type="nucleotide sequence ID" value="NZ_DYZA01000101.1"/>
</dbReference>
<dbReference type="Gene3D" id="1.20.140.10">
    <property type="entry name" value="Butyryl-CoA Dehydrogenase, subunit A, domain 3"/>
    <property type="match status" value="1"/>
</dbReference>
<keyword evidence="7" id="KW-0106">Calcium</keyword>
<dbReference type="GO" id="GO:0020037">
    <property type="term" value="F:heme binding"/>
    <property type="evidence" value="ECO:0007669"/>
    <property type="project" value="TreeGrafter"/>
</dbReference>
<keyword evidence="4" id="KW-0349">Heme</keyword>